<evidence type="ECO:0000256" key="2">
    <source>
        <dbReference type="ARBA" id="ARBA00022723"/>
    </source>
</evidence>
<dbReference type="InterPro" id="IPR028090">
    <property type="entry name" value="JAB_dom_prok"/>
</dbReference>
<dbReference type="Proteomes" id="UP001236415">
    <property type="component" value="Chromosome"/>
</dbReference>
<evidence type="ECO:0000256" key="3">
    <source>
        <dbReference type="ARBA" id="ARBA00022801"/>
    </source>
</evidence>
<evidence type="ECO:0000313" key="7">
    <source>
        <dbReference type="EMBL" id="WIV20655.1"/>
    </source>
</evidence>
<dbReference type="InterPro" id="IPR051929">
    <property type="entry name" value="VirAsm_ModProt"/>
</dbReference>
<accession>A0ABY8X561</accession>
<keyword evidence="2" id="KW-0479">Metal-binding</keyword>
<reference evidence="7 8" key="1">
    <citation type="submission" date="2023-06" db="EMBL/GenBank/DDBJ databases">
        <title>Paenibacillus polygonum sp. nov., an endophytic bacterium, isolated from Polygonum lapathifolium L. in Nanji Wetland National Nature Reserve, South of Poyang Lake, Jiangxi Province, China.</title>
        <authorList>
            <person name="Yu Z."/>
        </authorList>
    </citation>
    <scope>NUCLEOTIDE SEQUENCE [LARGE SCALE GENOMIC DNA]</scope>
    <source>
        <strain evidence="7 8">C31</strain>
    </source>
</reference>
<dbReference type="RefSeq" id="WP_285747756.1">
    <property type="nucleotide sequence ID" value="NZ_CP127162.1"/>
</dbReference>
<keyword evidence="5" id="KW-0482">Metalloprotease</keyword>
<dbReference type="PANTHER" id="PTHR34858">
    <property type="entry name" value="CYSO-CYSTEINE PEPTIDASE"/>
    <property type="match status" value="1"/>
</dbReference>
<evidence type="ECO:0000259" key="6">
    <source>
        <dbReference type="PROSITE" id="PS50249"/>
    </source>
</evidence>
<evidence type="ECO:0000256" key="4">
    <source>
        <dbReference type="ARBA" id="ARBA00022833"/>
    </source>
</evidence>
<keyword evidence="1" id="KW-0645">Protease</keyword>
<gene>
    <name evidence="7" type="ORF">QPK24_08230</name>
</gene>
<dbReference type="EMBL" id="CP127162">
    <property type="protein sequence ID" value="WIV20655.1"/>
    <property type="molecule type" value="Genomic_DNA"/>
</dbReference>
<dbReference type="Pfam" id="PF14464">
    <property type="entry name" value="Prok-JAB"/>
    <property type="match status" value="1"/>
</dbReference>
<keyword evidence="8" id="KW-1185">Reference proteome</keyword>
<evidence type="ECO:0000256" key="5">
    <source>
        <dbReference type="ARBA" id="ARBA00023049"/>
    </source>
</evidence>
<evidence type="ECO:0000313" key="8">
    <source>
        <dbReference type="Proteomes" id="UP001236415"/>
    </source>
</evidence>
<feature type="domain" description="MPN" evidence="6">
    <location>
        <begin position="1"/>
        <end position="130"/>
    </location>
</feature>
<dbReference type="InterPro" id="IPR000555">
    <property type="entry name" value="JAMM/MPN+_dom"/>
</dbReference>
<dbReference type="SUPFAM" id="SSF102712">
    <property type="entry name" value="JAB1/MPN domain"/>
    <property type="match status" value="1"/>
</dbReference>
<keyword evidence="4" id="KW-0862">Zinc</keyword>
<keyword evidence="3" id="KW-0378">Hydrolase</keyword>
<dbReference type="InterPro" id="IPR037518">
    <property type="entry name" value="MPN"/>
</dbReference>
<proteinExistence type="predicted"/>
<organism evidence="7 8">
    <name type="scientific">Paenibacillus polygoni</name>
    <dbReference type="NCBI Taxonomy" id="3050112"/>
    <lineage>
        <taxon>Bacteria</taxon>
        <taxon>Bacillati</taxon>
        <taxon>Bacillota</taxon>
        <taxon>Bacilli</taxon>
        <taxon>Bacillales</taxon>
        <taxon>Paenibacillaceae</taxon>
        <taxon>Paenibacillus</taxon>
    </lineage>
</organism>
<dbReference type="PANTHER" id="PTHR34858:SF1">
    <property type="entry name" value="CYSO-CYSTEINE PEPTIDASE"/>
    <property type="match status" value="1"/>
</dbReference>
<dbReference type="PROSITE" id="PS50249">
    <property type="entry name" value="MPN"/>
    <property type="match status" value="1"/>
</dbReference>
<name>A0ABY8X561_9BACL</name>
<evidence type="ECO:0000256" key="1">
    <source>
        <dbReference type="ARBA" id="ARBA00022670"/>
    </source>
</evidence>
<dbReference type="SMART" id="SM00232">
    <property type="entry name" value="JAB_MPN"/>
    <property type="match status" value="1"/>
</dbReference>
<protein>
    <submittedName>
        <fullName evidence="7">Mov34/MPN/PAD-1 family protein</fullName>
    </submittedName>
</protein>
<dbReference type="Gene3D" id="3.40.140.10">
    <property type="entry name" value="Cytidine Deaminase, domain 2"/>
    <property type="match status" value="1"/>
</dbReference>
<sequence>MIIRMTAAMNEQIKNQFHTSTPFEGCGLLLGTSSIDDSVDIHSIIPVKNVAAKPNHHFELEPEVWVHHLLTSPDLVGLYHTHPISVPLPSAEDLQDLQSYGQLMKVYLIAGIDPNEQRLEVKAYEVVKQEHGYSLRHAALFVT</sequence>